<evidence type="ECO:0000256" key="4">
    <source>
        <dbReference type="ARBA" id="ARBA00022840"/>
    </source>
</evidence>
<keyword evidence="7" id="KW-1185">Reference proteome</keyword>
<dbReference type="Pfam" id="PF25247">
    <property type="entry name" value="LbH_GLGC"/>
    <property type="match status" value="1"/>
</dbReference>
<evidence type="ECO:0000256" key="2">
    <source>
        <dbReference type="ARBA" id="ARBA00011680"/>
    </source>
</evidence>
<dbReference type="InterPro" id="IPR011004">
    <property type="entry name" value="Trimer_LpxA-like_sf"/>
</dbReference>
<dbReference type="CDD" id="cd04651">
    <property type="entry name" value="LbH_G1P_AT_C"/>
    <property type="match status" value="1"/>
</dbReference>
<dbReference type="SUPFAM" id="SSF51161">
    <property type="entry name" value="Trimeric LpxA-like enzymes"/>
    <property type="match status" value="1"/>
</dbReference>
<dbReference type="SUPFAM" id="SSF53448">
    <property type="entry name" value="Nucleotide-diphospho-sugar transferases"/>
    <property type="match status" value="1"/>
</dbReference>
<dbReference type="PANTHER" id="PTHR43523:SF17">
    <property type="entry name" value="INACTIVE GLUCOSE-1-PHOSPHATE ADENYLYLTRANSFERASE SMALL SUBUNIT 2, CHLOROPLASTIC"/>
    <property type="match status" value="1"/>
</dbReference>
<comment type="subunit">
    <text evidence="2">Heterotetramer.</text>
</comment>
<keyword evidence="4" id="KW-0067">ATP-binding</keyword>
<dbReference type="InterPro" id="IPR005835">
    <property type="entry name" value="NTP_transferase_dom"/>
</dbReference>
<evidence type="ECO:0000256" key="1">
    <source>
        <dbReference type="ARBA" id="ARBA00010443"/>
    </source>
</evidence>
<dbReference type="GO" id="GO:0005524">
    <property type="term" value="F:ATP binding"/>
    <property type="evidence" value="ECO:0007669"/>
    <property type="project" value="UniProtKB-KW"/>
</dbReference>
<accession>A0AAV3NLL7</accession>
<comment type="similarity">
    <text evidence="1">Belongs to the bacterial/plant glucose-1-phosphate adenylyltransferase family.</text>
</comment>
<evidence type="ECO:0000313" key="7">
    <source>
        <dbReference type="Proteomes" id="UP001454036"/>
    </source>
</evidence>
<proteinExistence type="inferred from homology"/>
<dbReference type="EMBL" id="BAABME010000157">
    <property type="protein sequence ID" value="GAA0140220.1"/>
    <property type="molecule type" value="Genomic_DNA"/>
</dbReference>
<organism evidence="6 7">
    <name type="scientific">Lithospermum erythrorhizon</name>
    <name type="common">Purple gromwell</name>
    <name type="synonym">Lithospermum officinale var. erythrorhizon</name>
    <dbReference type="NCBI Taxonomy" id="34254"/>
    <lineage>
        <taxon>Eukaryota</taxon>
        <taxon>Viridiplantae</taxon>
        <taxon>Streptophyta</taxon>
        <taxon>Embryophyta</taxon>
        <taxon>Tracheophyta</taxon>
        <taxon>Spermatophyta</taxon>
        <taxon>Magnoliopsida</taxon>
        <taxon>eudicotyledons</taxon>
        <taxon>Gunneridae</taxon>
        <taxon>Pentapetalae</taxon>
        <taxon>asterids</taxon>
        <taxon>lamiids</taxon>
        <taxon>Boraginales</taxon>
        <taxon>Boraginaceae</taxon>
        <taxon>Boraginoideae</taxon>
        <taxon>Lithospermeae</taxon>
        <taxon>Lithospermum</taxon>
    </lineage>
</organism>
<name>A0AAV3NLL7_LITER</name>
<dbReference type="Pfam" id="PF00483">
    <property type="entry name" value="NTP_transferase"/>
    <property type="match status" value="1"/>
</dbReference>
<dbReference type="Gene3D" id="3.90.550.10">
    <property type="entry name" value="Spore Coat Polysaccharide Biosynthesis Protein SpsA, Chain A"/>
    <property type="match status" value="1"/>
</dbReference>
<comment type="caution">
    <text evidence="6">The sequence shown here is derived from an EMBL/GenBank/DDBJ whole genome shotgun (WGS) entry which is preliminary data.</text>
</comment>
<sequence length="476" mass="53297">MSLQGYLKLTLNLPHNHQKPSSTTVSRTVPIISLSNAYQPEYFTSLHNSANQSVAAIVFGDGSHSRLYPLTKRRSEGALPIAGNYRLIDAVVSNCINSNITKIYALTQFNSTSLNSHLSRAYTGAGLGKDGFVEVIAACQSPEGESWFQGTADAVRRCLWVLEDYSVTELLILPGHHLYKMDYQKLIESHRNNKADITVPVISHSIHDNQEFGTFKINAENQVVEFRDTMEQETLKSRHGEYFPKFLGTKDNNFNGMGIYAINRDIMLKLLKEHYPLANDFRTEVIPGAISSGMKVHAYMFDGYWEDMRSIEAYYRANMESINKTDHAFNNFYDRHNPLYTLPRHLPPTLITDANIRDCIIGDGCILNRCNIKGTIIGMRARIGDGTTVKDSIIMGCNSYQTSISQGERTQIPPGIGQNSLIRRSIVDKNARIGKNVKIVNKDNVKELNDEANGYIITGGIVVILRNAVIPDETTI</sequence>
<dbReference type="CDD" id="cd02508">
    <property type="entry name" value="ADP_Glucose_PP"/>
    <property type="match status" value="1"/>
</dbReference>
<dbReference type="InterPro" id="IPR011831">
    <property type="entry name" value="ADP-Glc_PPase"/>
</dbReference>
<dbReference type="AlphaFoldDB" id="A0AAV3NLL7"/>
<dbReference type="PROSITE" id="PS00809">
    <property type="entry name" value="ADP_GLC_PYROPHOSPH_2"/>
    <property type="match status" value="1"/>
</dbReference>
<protein>
    <submittedName>
        <fullName evidence="6">Nucleotidyltransferase</fullName>
    </submittedName>
</protein>
<dbReference type="GO" id="GO:0005978">
    <property type="term" value="P:glycogen biosynthetic process"/>
    <property type="evidence" value="ECO:0007669"/>
    <property type="project" value="InterPro"/>
</dbReference>
<evidence type="ECO:0000256" key="3">
    <source>
        <dbReference type="ARBA" id="ARBA00022741"/>
    </source>
</evidence>
<evidence type="ECO:0000259" key="5">
    <source>
        <dbReference type="Pfam" id="PF00483"/>
    </source>
</evidence>
<dbReference type="PANTHER" id="PTHR43523">
    <property type="entry name" value="GLUCOSE-1-PHOSPHATE ADENYLYLTRANSFERASE-RELATED"/>
    <property type="match status" value="1"/>
</dbReference>
<dbReference type="Proteomes" id="UP001454036">
    <property type="component" value="Unassembled WGS sequence"/>
</dbReference>
<reference evidence="6 7" key="1">
    <citation type="submission" date="2024-01" db="EMBL/GenBank/DDBJ databases">
        <title>The complete chloroplast genome sequence of Lithospermum erythrorhizon: insights into the phylogenetic relationship among Boraginaceae species and the maternal lineages of purple gromwells.</title>
        <authorList>
            <person name="Okada T."/>
            <person name="Watanabe K."/>
        </authorList>
    </citation>
    <scope>NUCLEOTIDE SEQUENCE [LARGE SCALE GENOMIC DNA]</scope>
</reference>
<keyword evidence="3" id="KW-0547">Nucleotide-binding</keyword>
<dbReference type="GO" id="GO:0008878">
    <property type="term" value="F:glucose-1-phosphate adenylyltransferase activity"/>
    <property type="evidence" value="ECO:0007669"/>
    <property type="project" value="InterPro"/>
</dbReference>
<dbReference type="Gene3D" id="2.160.10.10">
    <property type="entry name" value="Hexapeptide repeat proteins"/>
    <property type="match status" value="1"/>
</dbReference>
<gene>
    <name evidence="6" type="ORF">LIER_01608</name>
</gene>
<feature type="domain" description="Nucleotidyl transferase" evidence="5">
    <location>
        <begin position="56"/>
        <end position="321"/>
    </location>
</feature>
<evidence type="ECO:0000313" key="6">
    <source>
        <dbReference type="EMBL" id="GAA0140220.1"/>
    </source>
</evidence>
<dbReference type="InterPro" id="IPR029044">
    <property type="entry name" value="Nucleotide-diphossugar_trans"/>
</dbReference>
<dbReference type="InterPro" id="IPR005836">
    <property type="entry name" value="ADP_Glu_pyroP_CS"/>
</dbReference>